<evidence type="ECO:0000256" key="3">
    <source>
        <dbReference type="ARBA" id="ARBA00022618"/>
    </source>
</evidence>
<evidence type="ECO:0000256" key="5">
    <source>
        <dbReference type="ARBA" id="ARBA00023306"/>
    </source>
</evidence>
<dbReference type="InterPro" id="IPR013763">
    <property type="entry name" value="Cyclin-like_dom"/>
</dbReference>
<keyword evidence="13" id="KW-1185">Reference proteome</keyword>
<dbReference type="FunFam" id="1.10.472.10:FF:000060">
    <property type="entry name" value="D6-type cyclin"/>
    <property type="match status" value="1"/>
</dbReference>
<dbReference type="InterPro" id="IPR039361">
    <property type="entry name" value="Cyclin"/>
</dbReference>
<evidence type="ECO:0000256" key="4">
    <source>
        <dbReference type="ARBA" id="ARBA00023127"/>
    </source>
</evidence>
<dbReference type="Pfam" id="PF00134">
    <property type="entry name" value="Cyclin_N"/>
    <property type="match status" value="1"/>
</dbReference>
<organism evidence="11 13">
    <name type="scientific">Prunus armeniaca</name>
    <name type="common">Apricot</name>
    <name type="synonym">Armeniaca vulgaris</name>
    <dbReference type="NCBI Taxonomy" id="36596"/>
    <lineage>
        <taxon>Eukaryota</taxon>
        <taxon>Viridiplantae</taxon>
        <taxon>Streptophyta</taxon>
        <taxon>Embryophyta</taxon>
        <taxon>Tracheophyta</taxon>
        <taxon>Spermatophyta</taxon>
        <taxon>Magnoliopsida</taxon>
        <taxon>eudicotyledons</taxon>
        <taxon>Gunneridae</taxon>
        <taxon>Pentapetalae</taxon>
        <taxon>rosids</taxon>
        <taxon>fabids</taxon>
        <taxon>Rosales</taxon>
        <taxon>Rosaceae</taxon>
        <taxon>Amygdaloideae</taxon>
        <taxon>Amygdaleae</taxon>
        <taxon>Prunus</taxon>
    </lineage>
</organism>
<reference evidence="13" key="1">
    <citation type="journal article" date="2020" name="Genome Biol.">
        <title>Gamete binning: chromosome-level and haplotype-resolved genome assembly enabled by high-throughput single-cell sequencing of gamete genomes.</title>
        <authorList>
            <person name="Campoy J.A."/>
            <person name="Sun H."/>
            <person name="Goel M."/>
            <person name="Jiao W.-B."/>
            <person name="Folz-Donahue K."/>
            <person name="Wang N."/>
            <person name="Rubio M."/>
            <person name="Liu C."/>
            <person name="Kukat C."/>
            <person name="Ruiz D."/>
            <person name="Huettel B."/>
            <person name="Schneeberger K."/>
        </authorList>
    </citation>
    <scope>NUCLEOTIDE SEQUENCE [LARGE SCALE GENOMIC DNA]</scope>
    <source>
        <strain evidence="13">cv. Rojo Pasion</strain>
    </source>
</reference>
<accession>A0A6J5XVF2</accession>
<feature type="domain" description="Cyclin C-terminal" evidence="9">
    <location>
        <begin position="180"/>
        <end position="298"/>
    </location>
</feature>
<evidence type="ECO:0000256" key="1">
    <source>
        <dbReference type="ARBA" id="ARBA00009065"/>
    </source>
</evidence>
<dbReference type="Gene3D" id="1.10.472.10">
    <property type="entry name" value="Cyclin-like"/>
    <property type="match status" value="2"/>
</dbReference>
<name>A0A6J5XVF2_PRUAR</name>
<dbReference type="Proteomes" id="UP000507222">
    <property type="component" value="Unassembled WGS sequence"/>
</dbReference>
<keyword evidence="4 7" id="KW-0195">Cyclin</keyword>
<feature type="domain" description="Cyclin-like" evidence="8">
    <location>
        <begin position="83"/>
        <end position="171"/>
    </location>
</feature>
<dbReference type="Proteomes" id="UP000507245">
    <property type="component" value="Unassembled WGS sequence"/>
</dbReference>
<dbReference type="EMBL" id="CAEKKB010000006">
    <property type="protein sequence ID" value="CAB4314974.1"/>
    <property type="molecule type" value="Genomic_DNA"/>
</dbReference>
<protein>
    <recommendedName>
        <fullName evidence="6">B-like cyclin</fullName>
    </recommendedName>
</protein>
<keyword evidence="3" id="KW-0132">Cell division</keyword>
<keyword evidence="5" id="KW-0131">Cell cycle</keyword>
<dbReference type="EMBL" id="CAEKDK010000006">
    <property type="protein sequence ID" value="CAB4284557.1"/>
    <property type="molecule type" value="Genomic_DNA"/>
</dbReference>
<dbReference type="InterPro" id="IPR004367">
    <property type="entry name" value="Cyclin_C-dom"/>
</dbReference>
<dbReference type="CDD" id="cd20544">
    <property type="entry name" value="CYCLIN_AtCycD-like_rpt2"/>
    <property type="match status" value="1"/>
</dbReference>
<comment type="subunit">
    <text evidence="2">Interacts with the CDC2 protein kinase to form a serine/threonine kinase holoenzyme complex also known as maturation promoting factor (MPF). The cyclin subunit imparts substrate specificity to the complex.</text>
</comment>
<dbReference type="InterPro" id="IPR036915">
    <property type="entry name" value="Cyclin-like_sf"/>
</dbReference>
<evidence type="ECO:0000313" key="10">
    <source>
        <dbReference type="EMBL" id="CAB4284557.1"/>
    </source>
</evidence>
<dbReference type="SMART" id="SM01332">
    <property type="entry name" value="Cyclin_C"/>
    <property type="match status" value="1"/>
</dbReference>
<comment type="similarity">
    <text evidence="1">Belongs to the cyclin family. Cyclin D subfamily.</text>
</comment>
<dbReference type="OrthoDB" id="62at2759"/>
<evidence type="ECO:0000256" key="7">
    <source>
        <dbReference type="RuleBase" id="RU000383"/>
    </source>
</evidence>
<dbReference type="PANTHER" id="PTHR10177">
    <property type="entry name" value="CYCLINS"/>
    <property type="match status" value="1"/>
</dbReference>
<proteinExistence type="inferred from homology"/>
<dbReference type="Pfam" id="PF02984">
    <property type="entry name" value="Cyclin_C"/>
    <property type="match status" value="1"/>
</dbReference>
<evidence type="ECO:0000313" key="13">
    <source>
        <dbReference type="Proteomes" id="UP000507245"/>
    </source>
</evidence>
<evidence type="ECO:0000259" key="9">
    <source>
        <dbReference type="SMART" id="SM01332"/>
    </source>
</evidence>
<evidence type="ECO:0000259" key="8">
    <source>
        <dbReference type="SMART" id="SM00385"/>
    </source>
</evidence>
<dbReference type="InterPro" id="IPR006671">
    <property type="entry name" value="Cyclin_N"/>
</dbReference>
<gene>
    <name evidence="10" type="ORF">CURHAP_LOCUS40106</name>
    <name evidence="11" type="ORF">ORAREDHAP_LOCUS39509</name>
</gene>
<evidence type="ECO:0000313" key="11">
    <source>
        <dbReference type="EMBL" id="CAB4314974.1"/>
    </source>
</evidence>
<dbReference type="AlphaFoldDB" id="A0A6J5XVF2"/>
<sequence length="345" mass="39433">MESLLCDEVWPSSPAVNDLMNHIDFDHCGSKSYCGSSMHTTKEDFEQALTICLGKEMSYMPGPNYAEKLCSNNLIIARFKSIHWFIKCRSRLNLSLGTVFYAANYLDRFISMNHCNGWEYWMVELLSVACLSIATKFNDTCTPTLLEIQMEDLDHLFEPSTIQRMEMMLLKALGWRLASTTSYSYLELLTRIMDSLKPQLHQEFIARVNKLLLGAISDSKLLGFRPSVIAMSALRCSLDKLQTSTATSDACLTCLTSLLDHDRKAELVKCHKIMEEQSVDGLDNLIGHEIFHFCPSSPTTVLLKERINSYDNHVDFSLFNMRGRNIINAEPGRRINKRKREEDDQ</sequence>
<dbReference type="GO" id="GO:0051301">
    <property type="term" value="P:cell division"/>
    <property type="evidence" value="ECO:0007669"/>
    <property type="project" value="UniProtKB-KW"/>
</dbReference>
<dbReference type="SUPFAM" id="SSF47954">
    <property type="entry name" value="Cyclin-like"/>
    <property type="match status" value="1"/>
</dbReference>
<evidence type="ECO:0000256" key="2">
    <source>
        <dbReference type="ARBA" id="ARBA00011177"/>
    </source>
</evidence>
<evidence type="ECO:0000256" key="6">
    <source>
        <dbReference type="ARBA" id="ARBA00032263"/>
    </source>
</evidence>
<evidence type="ECO:0000313" key="12">
    <source>
        <dbReference type="Proteomes" id="UP000507222"/>
    </source>
</evidence>
<dbReference type="SMART" id="SM00385">
    <property type="entry name" value="CYCLIN"/>
    <property type="match status" value="1"/>
</dbReference>
<reference evidence="11 12" key="2">
    <citation type="submission" date="2020-05" db="EMBL/GenBank/DDBJ databases">
        <authorList>
            <person name="Campoy J."/>
            <person name="Schneeberger K."/>
            <person name="Spophaly S."/>
        </authorList>
    </citation>
    <scope>NUCLEOTIDE SEQUENCE [LARGE SCALE GENOMIC DNA]</scope>
    <source>
        <strain evidence="11">PruArmRojPasFocal</strain>
    </source>
</reference>